<dbReference type="Pfam" id="PF00595">
    <property type="entry name" value="PDZ"/>
    <property type="match status" value="1"/>
</dbReference>
<feature type="region of interest" description="Disordered" evidence="1">
    <location>
        <begin position="319"/>
        <end position="404"/>
    </location>
</feature>
<dbReference type="Proteomes" id="UP001295423">
    <property type="component" value="Unassembled WGS sequence"/>
</dbReference>
<feature type="region of interest" description="Disordered" evidence="1">
    <location>
        <begin position="114"/>
        <end position="147"/>
    </location>
</feature>
<dbReference type="InterPro" id="IPR001478">
    <property type="entry name" value="PDZ"/>
</dbReference>
<feature type="transmembrane region" description="Helical" evidence="2">
    <location>
        <begin position="579"/>
        <end position="599"/>
    </location>
</feature>
<keyword evidence="3" id="KW-0732">Signal</keyword>
<dbReference type="InterPro" id="IPR036034">
    <property type="entry name" value="PDZ_sf"/>
</dbReference>
<feature type="compositionally biased region" description="Pro residues" evidence="1">
    <location>
        <begin position="336"/>
        <end position="371"/>
    </location>
</feature>
<feature type="compositionally biased region" description="Low complexity" evidence="1">
    <location>
        <begin position="322"/>
        <end position="335"/>
    </location>
</feature>
<evidence type="ECO:0000313" key="6">
    <source>
        <dbReference type="Proteomes" id="UP001295423"/>
    </source>
</evidence>
<feature type="region of interest" description="Disordered" evidence="1">
    <location>
        <begin position="609"/>
        <end position="640"/>
    </location>
</feature>
<feature type="compositionally biased region" description="Low complexity" evidence="1">
    <location>
        <begin position="614"/>
        <end position="624"/>
    </location>
</feature>
<dbReference type="PANTHER" id="PTHR38909">
    <property type="entry name" value="G PROTEIN GAMMA DOMAIN-CONTAINING PROTEIN"/>
    <property type="match status" value="1"/>
</dbReference>
<feature type="compositionally biased region" description="Pro residues" evidence="1">
    <location>
        <begin position="545"/>
        <end position="554"/>
    </location>
</feature>
<keyword evidence="2" id="KW-0812">Transmembrane</keyword>
<feature type="compositionally biased region" description="Low complexity" evidence="1">
    <location>
        <begin position="392"/>
        <end position="404"/>
    </location>
</feature>
<gene>
    <name evidence="5" type="ORF">CYCCA115_LOCUS9268</name>
</gene>
<feature type="signal peptide" evidence="3">
    <location>
        <begin position="1"/>
        <end position="21"/>
    </location>
</feature>
<evidence type="ECO:0000259" key="4">
    <source>
        <dbReference type="PROSITE" id="PS50106"/>
    </source>
</evidence>
<reference evidence="5" key="1">
    <citation type="submission" date="2023-08" db="EMBL/GenBank/DDBJ databases">
        <authorList>
            <person name="Audoor S."/>
            <person name="Bilcke G."/>
        </authorList>
    </citation>
    <scope>NUCLEOTIDE SEQUENCE</scope>
</reference>
<name>A0AAD2CVW8_9STRA</name>
<dbReference type="SMART" id="SM00228">
    <property type="entry name" value="PDZ"/>
    <property type="match status" value="1"/>
</dbReference>
<organism evidence="5 6">
    <name type="scientific">Cylindrotheca closterium</name>
    <dbReference type="NCBI Taxonomy" id="2856"/>
    <lineage>
        <taxon>Eukaryota</taxon>
        <taxon>Sar</taxon>
        <taxon>Stramenopiles</taxon>
        <taxon>Ochrophyta</taxon>
        <taxon>Bacillariophyta</taxon>
        <taxon>Bacillariophyceae</taxon>
        <taxon>Bacillariophycidae</taxon>
        <taxon>Bacillariales</taxon>
        <taxon>Bacillariaceae</taxon>
        <taxon>Cylindrotheca</taxon>
    </lineage>
</organism>
<evidence type="ECO:0000256" key="2">
    <source>
        <dbReference type="SAM" id="Phobius"/>
    </source>
</evidence>
<accession>A0AAD2CVW8</accession>
<feature type="domain" description="PDZ" evidence="4">
    <location>
        <begin position="653"/>
        <end position="708"/>
    </location>
</feature>
<dbReference type="Gene3D" id="2.30.42.10">
    <property type="match status" value="1"/>
</dbReference>
<protein>
    <recommendedName>
        <fullName evidence="4">PDZ domain-containing protein</fullName>
    </recommendedName>
</protein>
<evidence type="ECO:0000313" key="5">
    <source>
        <dbReference type="EMBL" id="CAJ1945124.1"/>
    </source>
</evidence>
<feature type="chain" id="PRO_5041926597" description="PDZ domain-containing protein" evidence="3">
    <location>
        <begin position="22"/>
        <end position="730"/>
    </location>
</feature>
<feature type="compositionally biased region" description="Low complexity" evidence="1">
    <location>
        <begin position="114"/>
        <end position="135"/>
    </location>
</feature>
<comment type="caution">
    <text evidence="5">The sequence shown here is derived from an EMBL/GenBank/DDBJ whole genome shotgun (WGS) entry which is preliminary data.</text>
</comment>
<dbReference type="AlphaFoldDB" id="A0AAD2CVW8"/>
<proteinExistence type="predicted"/>
<feature type="region of interest" description="Disordered" evidence="1">
    <location>
        <begin position="535"/>
        <end position="572"/>
    </location>
</feature>
<dbReference type="PANTHER" id="PTHR38909:SF1">
    <property type="entry name" value="G PROTEIN GAMMA DOMAIN-CONTAINING PROTEIN"/>
    <property type="match status" value="1"/>
</dbReference>
<evidence type="ECO:0000256" key="3">
    <source>
        <dbReference type="SAM" id="SignalP"/>
    </source>
</evidence>
<sequence>MIRFGAVLLCALSLLIQATTATDFALVWDNALYGGIVANPGDTVTFTYGANSDLWIHPTGSCEQSGRIQLGGFGPGSASYNFTDSDLGSPVTFATSVEDNCANGQIITFTVVPTTEQPSTTPTSSPSTRPTIAPTIETPSPTGLPTRVPTTPFPTISPTGFPTIVGATKFELTWFVAAYGDVEAVPGDSVTFTYDEFSDVWIHPSGDCSLDGSIFVGPVGPASVTYRFTEEDAGKTITFTSSVSDNCAQGQIINFEVAGRPTTPTMATPAPSIAPQTAAPILAPVRPLPTAPPVVTPTNAPVAPAPVAPPVMAPVAPPVAGPPTATSAPVDSGTPPTVPSPPVDTPTPPVDTPTAPSPPVDTPTAPSPPVDGPTTTAPPVDGPTAPSPPVDSPTVTPGAPTTAPVVPLATTVSATDLSQTLLGMTACDTACQDAWIAQMFETTTEYFSASNPDITLLANTPKITNVDVPRRLRRLQDGESGVEITYDHTFEYISSSGAELEGNDLATQPLANDADRTQFLADLKGRGESFIDLTGVTATDVSTPPETPTSPPTRAPSVSTAGTGEEEPEDDDSLLSNTYVLIGIGAAVLVLLFICLMCCRKGRKKAPAKEKVASPKAAASPKSSNGARSVQEDSVSEAPTTREELIHVFAPPGKLGVVIDTPSDGASFVHAVKPTSIIADRIKVGDKLVAVDDEDVRKLSAINVSKLIGKKSSQPTRKLTVLRTISVESP</sequence>
<keyword evidence="6" id="KW-1185">Reference proteome</keyword>
<dbReference type="EMBL" id="CAKOGP040001335">
    <property type="protein sequence ID" value="CAJ1945124.1"/>
    <property type="molecule type" value="Genomic_DNA"/>
</dbReference>
<dbReference type="SUPFAM" id="SSF50156">
    <property type="entry name" value="PDZ domain-like"/>
    <property type="match status" value="1"/>
</dbReference>
<keyword evidence="2" id="KW-1133">Transmembrane helix</keyword>
<keyword evidence="2" id="KW-0472">Membrane</keyword>
<dbReference type="PROSITE" id="PS50106">
    <property type="entry name" value="PDZ"/>
    <property type="match status" value="1"/>
</dbReference>
<evidence type="ECO:0000256" key="1">
    <source>
        <dbReference type="SAM" id="MobiDB-lite"/>
    </source>
</evidence>